<dbReference type="EMBL" id="VYQB01000009">
    <property type="protein sequence ID" value="KAA9015813.1"/>
    <property type="molecule type" value="Genomic_DNA"/>
</dbReference>
<gene>
    <name evidence="2" type="ORF">F4U95_14275</name>
    <name evidence="1" type="ORF">F4U96_13145</name>
</gene>
<proteinExistence type="predicted"/>
<organism evidence="2 3">
    <name type="scientific">Sphingobium limneticum</name>
    <dbReference type="NCBI Taxonomy" id="1007511"/>
    <lineage>
        <taxon>Bacteria</taxon>
        <taxon>Pseudomonadati</taxon>
        <taxon>Pseudomonadota</taxon>
        <taxon>Alphaproteobacteria</taxon>
        <taxon>Sphingomonadales</taxon>
        <taxon>Sphingomonadaceae</taxon>
        <taxon>Sphingobium</taxon>
    </lineage>
</organism>
<dbReference type="Proteomes" id="UP000326364">
    <property type="component" value="Unassembled WGS sequence"/>
</dbReference>
<dbReference type="EMBL" id="VYQA01000010">
    <property type="protein sequence ID" value="KAA9028226.1"/>
    <property type="molecule type" value="Genomic_DNA"/>
</dbReference>
<sequence>MVILLLSATAAQGQGSAPSSDKDFGAYGRGAAENAMTEFAQCVVRGTPAKVADALKTRPGSPEETASFMAIANGRKGCLHQGKLRMKGHAMRGALAEQLYLHRFTAPLVEPANPAAPAPAVLEGENSYHAYAGCIVARNAPAVDSLIRYKAGSEEERGAFQRAMPALSSCLAGGENNRLRIDRAVLRGYLAEALLDFRNAGSG</sequence>
<reference evidence="3 4" key="1">
    <citation type="submission" date="2019-09" db="EMBL/GenBank/DDBJ databases">
        <authorList>
            <person name="Feng G."/>
        </authorList>
    </citation>
    <scope>NUCLEOTIDE SEQUENCE [LARGE SCALE GENOMIC DNA]</scope>
    <source>
        <strain evidence="2 3">KACC 19283</strain>
        <strain evidence="1 4">KACC 19284</strain>
    </source>
</reference>
<dbReference type="AlphaFoldDB" id="A0A5J5I2W0"/>
<dbReference type="Proteomes" id="UP000325933">
    <property type="component" value="Unassembled WGS sequence"/>
</dbReference>
<name>A0A5J5I2W0_9SPHN</name>
<evidence type="ECO:0000313" key="1">
    <source>
        <dbReference type="EMBL" id="KAA9015813.1"/>
    </source>
</evidence>
<comment type="caution">
    <text evidence="2">The sequence shown here is derived from an EMBL/GenBank/DDBJ whole genome shotgun (WGS) entry which is preliminary data.</text>
</comment>
<protein>
    <submittedName>
        <fullName evidence="2">Uncharacterized protein</fullName>
    </submittedName>
</protein>
<keyword evidence="4" id="KW-1185">Reference proteome</keyword>
<dbReference type="RefSeq" id="WP_150426149.1">
    <property type="nucleotide sequence ID" value="NZ_VYQA01000010.1"/>
</dbReference>
<accession>A0A5J5I2W0</accession>
<evidence type="ECO:0000313" key="2">
    <source>
        <dbReference type="EMBL" id="KAA9028226.1"/>
    </source>
</evidence>
<evidence type="ECO:0000313" key="3">
    <source>
        <dbReference type="Proteomes" id="UP000325933"/>
    </source>
</evidence>
<evidence type="ECO:0000313" key="4">
    <source>
        <dbReference type="Proteomes" id="UP000326364"/>
    </source>
</evidence>